<sequence>MSKTLATVAGITGAGAAGVGGYMISRKNGDLQPKETLRSKYLKAILENNDGLWNTKFEIFKSSHQPTHRKLVDAKSKHTTHINEAKALHQQGCKEIYDSPWEDSSHLKDFKTYCSKNVKDMFTQPNSWIVQEDTKTSGKWDQKLTDLKGHEEDKKGILNKGLKDIKDKLTTTDSWDEAKRNSLRDWCNGIGGEIFMGEEDITFANAKLYCVSQ</sequence>
<accession>E8ZI91</accession>
<dbReference type="Proteomes" id="UP000008637">
    <property type="component" value="Chromosome"/>
</dbReference>
<keyword evidence="2" id="KW-1185">Reference proteome</keyword>
<dbReference type="KEGG" id="mha:HF1_08540"/>
<dbReference type="HOGENOM" id="CLU_096783_0_0_14"/>
<gene>
    <name evidence="1" type="ordered locus">HF1_08540</name>
</gene>
<name>E8ZI91_MYCHL</name>
<reference evidence="1 2" key="1">
    <citation type="journal article" date="2011" name="J. Bacteriol.">
        <title>Complete genome sequence of Mycoplasma haemofelis, a hemotropic mycoplasma.</title>
        <authorList>
            <person name="Barker E.N."/>
            <person name="Helps C.R."/>
            <person name="Peters I.R."/>
            <person name="Darby A.C."/>
            <person name="Radford A.D."/>
            <person name="Tasker S."/>
        </authorList>
    </citation>
    <scope>NUCLEOTIDE SEQUENCE [LARGE SCALE GENOMIC DNA]</scope>
    <source>
        <strain evidence="1 2">Langford 1</strain>
    </source>
</reference>
<dbReference type="AlphaFoldDB" id="E8ZI91"/>
<dbReference type="OrthoDB" id="9825474at2"/>
<dbReference type="EMBL" id="FR773153">
    <property type="protein sequence ID" value="CBY92862.1"/>
    <property type="molecule type" value="Genomic_DNA"/>
</dbReference>
<organism evidence="1 2">
    <name type="scientific">Mycoplasma haemofelis (strain Langford 1)</name>
    <name type="common">Haemobartonella felis</name>
    <dbReference type="NCBI Taxonomy" id="941640"/>
    <lineage>
        <taxon>Bacteria</taxon>
        <taxon>Bacillati</taxon>
        <taxon>Mycoplasmatota</taxon>
        <taxon>Mollicutes</taxon>
        <taxon>Mycoplasmataceae</taxon>
        <taxon>Mycoplasma</taxon>
    </lineage>
</organism>
<evidence type="ECO:0000313" key="1">
    <source>
        <dbReference type="EMBL" id="CBY92862.1"/>
    </source>
</evidence>
<proteinExistence type="predicted"/>
<evidence type="ECO:0000313" key="2">
    <source>
        <dbReference type="Proteomes" id="UP000008637"/>
    </source>
</evidence>
<protein>
    <submittedName>
        <fullName evidence="1">Uncharacterized protein</fullName>
    </submittedName>
</protein>